<comment type="caution">
    <text evidence="4">The sequence shown here is derived from an EMBL/GenBank/DDBJ whole genome shotgun (WGS) entry which is preliminary data.</text>
</comment>
<feature type="signal peptide" evidence="3">
    <location>
        <begin position="1"/>
        <end position="24"/>
    </location>
</feature>
<sequence>MRRLALAATIALGLVAFGAVPVAAADSPSMGIVASGAAGPLAAEAGPEDTERSSLSGEDTDPTGDPDPIEDTDPTGDPDPTEDAEPTDEAEPTEDSDSTESTDSAEPIDAVFLLHTPQLTPEELADPDSGIRYSIEGLRAGDVITPSLGDGPTTVAEDGTFDGTIVDDSSPEVGTRLYFTVTVDRDGVDSATFEGSVEIIAETPSGAAPKVALTPAQMPLSEFRDAGATVAVTGCEPDTDIQLHAALAEDPDTTTWETSVTADGEGAAEATYQVDPDIDDGYGFIGEHIVRATCSEVTGETSLTVTPNGGDTIDPTLTVDPTTVSGADFVRRDRGVMLTARSCGSGRESVRFEVWGTEPRTLLFDRTVDVDEVGTASVRVFGLEDRPEAYVGSYSVAATCGDTVLDGSFTVISSSTEGPGRPGDSDQSASIPRTGAEITGVVAGAVLILLGIGAIVAARRNSGSSA</sequence>
<feature type="compositionally biased region" description="Acidic residues" evidence="1">
    <location>
        <begin position="58"/>
        <end position="100"/>
    </location>
</feature>
<keyword evidence="5" id="KW-1185">Reference proteome</keyword>
<dbReference type="AlphaFoldDB" id="A0A366ID28"/>
<organism evidence="4 5">
    <name type="scientific">Brevibacterium celere</name>
    <dbReference type="NCBI Taxonomy" id="225845"/>
    <lineage>
        <taxon>Bacteria</taxon>
        <taxon>Bacillati</taxon>
        <taxon>Actinomycetota</taxon>
        <taxon>Actinomycetes</taxon>
        <taxon>Micrococcales</taxon>
        <taxon>Brevibacteriaceae</taxon>
        <taxon>Brevibacterium</taxon>
    </lineage>
</organism>
<keyword evidence="2" id="KW-0472">Membrane</keyword>
<evidence type="ECO:0000313" key="5">
    <source>
        <dbReference type="Proteomes" id="UP000253509"/>
    </source>
</evidence>
<evidence type="ECO:0000256" key="2">
    <source>
        <dbReference type="SAM" id="Phobius"/>
    </source>
</evidence>
<name>A0A366ID28_9MICO</name>
<evidence type="ECO:0008006" key="6">
    <source>
        <dbReference type="Google" id="ProtNLM"/>
    </source>
</evidence>
<keyword evidence="3" id="KW-0732">Signal</keyword>
<reference evidence="4 5" key="1">
    <citation type="submission" date="2018-06" db="EMBL/GenBank/DDBJ databases">
        <title>Freshwater and sediment microbial communities from various areas in North America, analyzing microbe dynamics in response to fracking.</title>
        <authorList>
            <person name="Lamendella R."/>
        </authorList>
    </citation>
    <scope>NUCLEOTIDE SEQUENCE [LARGE SCALE GENOMIC DNA]</scope>
    <source>
        <strain evidence="4 5">3b_TX</strain>
    </source>
</reference>
<feature type="transmembrane region" description="Helical" evidence="2">
    <location>
        <begin position="438"/>
        <end position="458"/>
    </location>
</feature>
<dbReference type="RefSeq" id="WP_147233393.1">
    <property type="nucleotide sequence ID" value="NZ_QNSB01000018.1"/>
</dbReference>
<dbReference type="Proteomes" id="UP000253509">
    <property type="component" value="Unassembled WGS sequence"/>
</dbReference>
<dbReference type="EMBL" id="QNSB01000018">
    <property type="protein sequence ID" value="RBP68536.1"/>
    <property type="molecule type" value="Genomic_DNA"/>
</dbReference>
<evidence type="ECO:0000256" key="1">
    <source>
        <dbReference type="SAM" id="MobiDB-lite"/>
    </source>
</evidence>
<proteinExistence type="predicted"/>
<evidence type="ECO:0000256" key="3">
    <source>
        <dbReference type="SAM" id="SignalP"/>
    </source>
</evidence>
<protein>
    <recommendedName>
        <fullName evidence="6">LPXTG-motif cell wall-anchored protein</fullName>
    </recommendedName>
</protein>
<evidence type="ECO:0000313" key="4">
    <source>
        <dbReference type="EMBL" id="RBP68536.1"/>
    </source>
</evidence>
<keyword evidence="2" id="KW-1133">Transmembrane helix</keyword>
<gene>
    <name evidence="4" type="ORF">DFO65_1189</name>
</gene>
<keyword evidence="2" id="KW-0812">Transmembrane</keyword>
<feature type="region of interest" description="Disordered" evidence="1">
    <location>
        <begin position="39"/>
        <end position="104"/>
    </location>
</feature>
<accession>A0A366ID28</accession>
<feature type="region of interest" description="Disordered" evidence="1">
    <location>
        <begin position="411"/>
        <end position="431"/>
    </location>
</feature>
<feature type="chain" id="PRO_5016570252" description="LPXTG-motif cell wall-anchored protein" evidence="3">
    <location>
        <begin position="25"/>
        <end position="466"/>
    </location>
</feature>